<evidence type="ECO:0000313" key="12">
    <source>
        <dbReference type="EMBL" id="MBS7809320.1"/>
    </source>
</evidence>
<keyword evidence="5 9" id="KW-0235">DNA replication</keyword>
<keyword evidence="4 9" id="KW-0963">Cytoplasm</keyword>
<dbReference type="Pfam" id="PF02463">
    <property type="entry name" value="SMC_N"/>
    <property type="match status" value="1"/>
</dbReference>
<evidence type="ECO:0000256" key="5">
    <source>
        <dbReference type="ARBA" id="ARBA00022705"/>
    </source>
</evidence>
<dbReference type="InterPro" id="IPR003395">
    <property type="entry name" value="RecF/RecN/SMC_N"/>
</dbReference>
<dbReference type="InterPro" id="IPR003593">
    <property type="entry name" value="AAA+_ATPase"/>
</dbReference>
<dbReference type="SUPFAM" id="SSF52540">
    <property type="entry name" value="P-loop containing nucleoside triphosphate hydrolases"/>
    <property type="match status" value="1"/>
</dbReference>
<accession>A0ABS5Q6X2</accession>
<comment type="subcellular location">
    <subcellularLocation>
        <location evidence="1 9 10">Cytoplasm</location>
    </subcellularLocation>
</comment>
<evidence type="ECO:0000256" key="2">
    <source>
        <dbReference type="ARBA" id="ARBA00008016"/>
    </source>
</evidence>
<keyword evidence="7 9" id="KW-0067">ATP-binding</keyword>
<evidence type="ECO:0000259" key="11">
    <source>
        <dbReference type="SMART" id="SM00382"/>
    </source>
</evidence>
<comment type="similarity">
    <text evidence="2 9 10">Belongs to the RecF family.</text>
</comment>
<keyword evidence="9 10" id="KW-0227">DNA damage</keyword>
<proteinExistence type="inferred from homology"/>
<evidence type="ECO:0000256" key="4">
    <source>
        <dbReference type="ARBA" id="ARBA00022490"/>
    </source>
</evidence>
<dbReference type="PANTHER" id="PTHR32182:SF0">
    <property type="entry name" value="DNA REPLICATION AND REPAIR PROTEIN RECF"/>
    <property type="match status" value="1"/>
</dbReference>
<feature type="binding site" evidence="9">
    <location>
        <begin position="31"/>
        <end position="38"/>
    </location>
    <ligand>
        <name>ATP</name>
        <dbReference type="ChEBI" id="CHEBI:30616"/>
    </ligand>
</feature>
<keyword evidence="8 9" id="KW-0238">DNA-binding</keyword>
<gene>
    <name evidence="9 12" type="primary">recF</name>
    <name evidence="12" type="ORF">KHU32_00130</name>
</gene>
<dbReference type="PANTHER" id="PTHR32182">
    <property type="entry name" value="DNA REPLICATION AND REPAIR PROTEIN RECF"/>
    <property type="match status" value="1"/>
</dbReference>
<comment type="function">
    <text evidence="9 10">The RecF protein is involved in DNA metabolism; it is required for DNA replication and normal SOS inducibility. RecF binds preferentially to single-stranded, linear DNA. It also seems to bind ATP.</text>
</comment>
<evidence type="ECO:0000256" key="9">
    <source>
        <dbReference type="HAMAP-Rule" id="MF_00365"/>
    </source>
</evidence>
<dbReference type="PROSITE" id="PS00617">
    <property type="entry name" value="RECF_1"/>
    <property type="match status" value="1"/>
</dbReference>
<protein>
    <recommendedName>
        <fullName evidence="3 9">DNA replication and repair protein RecF</fullName>
    </recommendedName>
</protein>
<dbReference type="InterPro" id="IPR018078">
    <property type="entry name" value="DNA-binding_RecF_CS"/>
</dbReference>
<evidence type="ECO:0000313" key="13">
    <source>
        <dbReference type="Proteomes" id="UP000766336"/>
    </source>
</evidence>
<dbReference type="InterPro" id="IPR042174">
    <property type="entry name" value="RecF_2"/>
</dbReference>
<organism evidence="12 13">
    <name type="scientific">Roseococcus pinisoli</name>
    <dbReference type="NCBI Taxonomy" id="2835040"/>
    <lineage>
        <taxon>Bacteria</taxon>
        <taxon>Pseudomonadati</taxon>
        <taxon>Pseudomonadota</taxon>
        <taxon>Alphaproteobacteria</taxon>
        <taxon>Acetobacterales</taxon>
        <taxon>Roseomonadaceae</taxon>
        <taxon>Roseococcus</taxon>
    </lineage>
</organism>
<dbReference type="PROSITE" id="PS00618">
    <property type="entry name" value="RECF_2"/>
    <property type="match status" value="1"/>
</dbReference>
<dbReference type="HAMAP" id="MF_00365">
    <property type="entry name" value="RecF"/>
    <property type="match status" value="1"/>
</dbReference>
<evidence type="ECO:0000256" key="3">
    <source>
        <dbReference type="ARBA" id="ARBA00020170"/>
    </source>
</evidence>
<keyword evidence="6 9" id="KW-0547">Nucleotide-binding</keyword>
<evidence type="ECO:0000256" key="8">
    <source>
        <dbReference type="ARBA" id="ARBA00023125"/>
    </source>
</evidence>
<keyword evidence="9 10" id="KW-0742">SOS response</keyword>
<dbReference type="RefSeq" id="WP_213668035.1">
    <property type="nucleotide sequence ID" value="NZ_JAHCDA010000001.1"/>
</dbReference>
<evidence type="ECO:0000256" key="10">
    <source>
        <dbReference type="RuleBase" id="RU000578"/>
    </source>
</evidence>
<evidence type="ECO:0000256" key="7">
    <source>
        <dbReference type="ARBA" id="ARBA00022840"/>
    </source>
</evidence>
<feature type="domain" description="AAA+ ATPase" evidence="11">
    <location>
        <begin position="23"/>
        <end position="360"/>
    </location>
</feature>
<keyword evidence="13" id="KW-1185">Reference proteome</keyword>
<sequence length="378" mass="39809">MLRLTRLRLARYRSYLEADLRFSAPLVVFAGPNGAGKTNLLEAISLLVPGRGLRGARLSEVATGGEPPWAVSGHFDDGLGGFEVGTGTAPEGGPDRRTFRLDGERLRVQSDLAERVAAVWITPQMDRLFQESAGGRRRFLDRLAMALEPHLAREVSAYETAMASRNRLLAQGREGRRVEPAWIAGLEDAMARHGIAVAASRRALVARLNASLEAGAAGEFPRAGLALQDPAADLLDGMPALAAEEALRAGWAASRPRDAAAGATLTGPHRADLLFTHAEKGIAAGLCSTGEQKALLVSTVLAHAGLIAAARGFAPLLLLDEVAAHLDARRRAALFAALTALPAQSFLTGTDSEVFAPLGGAAEHWSVSPGLACRIPLP</sequence>
<dbReference type="Gene3D" id="3.40.50.300">
    <property type="entry name" value="P-loop containing nucleotide triphosphate hydrolases"/>
    <property type="match status" value="1"/>
</dbReference>
<dbReference type="Gene3D" id="1.20.1050.90">
    <property type="entry name" value="RecF/RecN/SMC, N-terminal domain"/>
    <property type="match status" value="1"/>
</dbReference>
<dbReference type="NCBIfam" id="TIGR00611">
    <property type="entry name" value="recf"/>
    <property type="match status" value="1"/>
</dbReference>
<dbReference type="Proteomes" id="UP000766336">
    <property type="component" value="Unassembled WGS sequence"/>
</dbReference>
<evidence type="ECO:0000256" key="1">
    <source>
        <dbReference type="ARBA" id="ARBA00004496"/>
    </source>
</evidence>
<evidence type="ECO:0000256" key="6">
    <source>
        <dbReference type="ARBA" id="ARBA00022741"/>
    </source>
</evidence>
<dbReference type="SMART" id="SM00382">
    <property type="entry name" value="AAA"/>
    <property type="match status" value="1"/>
</dbReference>
<comment type="caution">
    <text evidence="12">The sequence shown here is derived from an EMBL/GenBank/DDBJ whole genome shotgun (WGS) entry which is preliminary data.</text>
</comment>
<dbReference type="InterPro" id="IPR001238">
    <property type="entry name" value="DNA-binding_RecF"/>
</dbReference>
<keyword evidence="9 10" id="KW-0234">DNA repair</keyword>
<name>A0ABS5Q6X2_9PROT</name>
<dbReference type="EMBL" id="JAHCDA010000001">
    <property type="protein sequence ID" value="MBS7809320.1"/>
    <property type="molecule type" value="Genomic_DNA"/>
</dbReference>
<dbReference type="InterPro" id="IPR027417">
    <property type="entry name" value="P-loop_NTPase"/>
</dbReference>
<reference evidence="12 13" key="1">
    <citation type="submission" date="2021-05" db="EMBL/GenBank/DDBJ databases">
        <title>Roseococcus sp. XZZS9, whole genome shotgun sequencing project.</title>
        <authorList>
            <person name="Zhao G."/>
            <person name="Shen L."/>
        </authorList>
    </citation>
    <scope>NUCLEOTIDE SEQUENCE [LARGE SCALE GENOMIC DNA]</scope>
    <source>
        <strain evidence="12 13">XZZS9</strain>
    </source>
</reference>